<keyword evidence="7 8" id="KW-0472">Membrane</keyword>
<sequence>MAEQRAGPGQGGEGGPGAAYSPNAIHLLRTAQRNTLVLAQMADQKASILMGASFLVFSIAVSRTLIGPLPWSLAILALFAFLSALCGAIAVMPTVGKPDAAEQRNRLFFGHYHDRTEQEWSDGLLGDLRDDEEIFRLMLRDIYQNGQVLHRRKYRFLGYAYRLFIAGLVITLAAFAIELARVY</sequence>
<feature type="transmembrane region" description="Helical" evidence="8">
    <location>
        <begin position="159"/>
        <end position="177"/>
    </location>
</feature>
<comment type="subcellular location">
    <subcellularLocation>
        <location evidence="1">Cell membrane</location>
    </subcellularLocation>
</comment>
<feature type="domain" description="Pycsar effector protein" evidence="9">
    <location>
        <begin position="26"/>
        <end position="176"/>
    </location>
</feature>
<keyword evidence="2" id="KW-1003">Cell membrane</keyword>
<keyword evidence="5 8" id="KW-1133">Transmembrane helix</keyword>
<evidence type="ECO:0000313" key="10">
    <source>
        <dbReference type="EMBL" id="MBT2135098.1"/>
    </source>
</evidence>
<evidence type="ECO:0000256" key="3">
    <source>
        <dbReference type="ARBA" id="ARBA00022692"/>
    </source>
</evidence>
<evidence type="ECO:0000313" key="11">
    <source>
        <dbReference type="Proteomes" id="UP000811255"/>
    </source>
</evidence>
<evidence type="ECO:0000256" key="1">
    <source>
        <dbReference type="ARBA" id="ARBA00004236"/>
    </source>
</evidence>
<evidence type="ECO:0000256" key="7">
    <source>
        <dbReference type="ARBA" id="ARBA00023136"/>
    </source>
</evidence>
<dbReference type="EMBL" id="JAHFVK010000002">
    <property type="protein sequence ID" value="MBT2135098.1"/>
    <property type="molecule type" value="Genomic_DNA"/>
</dbReference>
<evidence type="ECO:0000256" key="6">
    <source>
        <dbReference type="ARBA" id="ARBA00023118"/>
    </source>
</evidence>
<name>A0ABS5W5R5_9SPHN</name>
<feature type="transmembrane region" description="Helical" evidence="8">
    <location>
        <begin position="72"/>
        <end position="96"/>
    </location>
</feature>
<reference evidence="10 11" key="1">
    <citation type="submission" date="2021-05" db="EMBL/GenBank/DDBJ databases">
        <title>Croceibacterium sp. LX-88 genome sequence.</title>
        <authorList>
            <person name="Luo X."/>
        </authorList>
    </citation>
    <scope>NUCLEOTIDE SEQUENCE [LARGE SCALE GENOMIC DNA]</scope>
    <source>
        <strain evidence="10 11">LX-88</strain>
    </source>
</reference>
<keyword evidence="11" id="KW-1185">Reference proteome</keyword>
<evidence type="ECO:0000256" key="8">
    <source>
        <dbReference type="SAM" id="Phobius"/>
    </source>
</evidence>
<evidence type="ECO:0000259" key="9">
    <source>
        <dbReference type="Pfam" id="PF18967"/>
    </source>
</evidence>
<dbReference type="InterPro" id="IPR043760">
    <property type="entry name" value="PycTM_dom"/>
</dbReference>
<evidence type="ECO:0000256" key="2">
    <source>
        <dbReference type="ARBA" id="ARBA00022475"/>
    </source>
</evidence>
<evidence type="ECO:0000256" key="4">
    <source>
        <dbReference type="ARBA" id="ARBA00022741"/>
    </source>
</evidence>
<organism evidence="10 11">
    <name type="scientific">Croceibacterium selenioxidans</name>
    <dbReference type="NCBI Taxonomy" id="2838833"/>
    <lineage>
        <taxon>Bacteria</taxon>
        <taxon>Pseudomonadati</taxon>
        <taxon>Pseudomonadota</taxon>
        <taxon>Alphaproteobacteria</taxon>
        <taxon>Sphingomonadales</taxon>
        <taxon>Erythrobacteraceae</taxon>
        <taxon>Croceibacterium</taxon>
    </lineage>
</organism>
<keyword evidence="3 8" id="KW-0812">Transmembrane</keyword>
<protein>
    <recommendedName>
        <fullName evidence="9">Pycsar effector protein domain-containing protein</fullName>
    </recommendedName>
</protein>
<comment type="caution">
    <text evidence="10">The sequence shown here is derived from an EMBL/GenBank/DDBJ whole genome shotgun (WGS) entry which is preliminary data.</text>
</comment>
<dbReference type="Proteomes" id="UP000811255">
    <property type="component" value="Unassembled WGS sequence"/>
</dbReference>
<proteinExistence type="predicted"/>
<dbReference type="Pfam" id="PF18967">
    <property type="entry name" value="PycTM"/>
    <property type="match status" value="1"/>
</dbReference>
<keyword evidence="6" id="KW-0051">Antiviral defense</keyword>
<dbReference type="RefSeq" id="WP_214536694.1">
    <property type="nucleotide sequence ID" value="NZ_JAHFVK010000002.1"/>
</dbReference>
<gene>
    <name evidence="10" type="ORF">KK137_12235</name>
</gene>
<evidence type="ECO:0000256" key="5">
    <source>
        <dbReference type="ARBA" id="ARBA00022989"/>
    </source>
</evidence>
<feature type="transmembrane region" description="Helical" evidence="8">
    <location>
        <begin position="48"/>
        <end position="66"/>
    </location>
</feature>
<accession>A0ABS5W5R5</accession>
<keyword evidence="4" id="KW-0547">Nucleotide-binding</keyword>